<evidence type="ECO:0000313" key="10">
    <source>
        <dbReference type="Proteomes" id="UP000578686"/>
    </source>
</evidence>
<dbReference type="GO" id="GO:0000160">
    <property type="term" value="P:phosphorelay signal transduction system"/>
    <property type="evidence" value="ECO:0007669"/>
    <property type="project" value="InterPro"/>
</dbReference>
<comment type="caution">
    <text evidence="9">The sequence shown here is derived from an EMBL/GenBank/DDBJ whole genome shotgun (WGS) entry which is preliminary data.</text>
</comment>
<dbReference type="SMART" id="SM00421">
    <property type="entry name" value="HTH_LUXR"/>
    <property type="match status" value="1"/>
</dbReference>
<proteinExistence type="predicted"/>
<keyword evidence="1 5" id="KW-0597">Phosphoprotein</keyword>
<evidence type="ECO:0000259" key="7">
    <source>
        <dbReference type="PROSITE" id="PS50043"/>
    </source>
</evidence>
<dbReference type="PANTHER" id="PTHR43214:SF24">
    <property type="entry name" value="TRANSCRIPTIONAL REGULATORY PROTEIN NARL-RELATED"/>
    <property type="match status" value="1"/>
</dbReference>
<evidence type="ECO:0000259" key="8">
    <source>
        <dbReference type="PROSITE" id="PS50110"/>
    </source>
</evidence>
<feature type="region of interest" description="Disordered" evidence="6">
    <location>
        <begin position="1"/>
        <end position="65"/>
    </location>
</feature>
<dbReference type="SUPFAM" id="SSF52172">
    <property type="entry name" value="CheY-like"/>
    <property type="match status" value="1"/>
</dbReference>
<dbReference type="CDD" id="cd06170">
    <property type="entry name" value="LuxR_C_like"/>
    <property type="match status" value="1"/>
</dbReference>
<dbReference type="InterPro" id="IPR011006">
    <property type="entry name" value="CheY-like_superfamily"/>
</dbReference>
<keyword evidence="4" id="KW-0804">Transcription</keyword>
<feature type="compositionally biased region" description="Low complexity" evidence="6">
    <location>
        <begin position="17"/>
        <end position="40"/>
    </location>
</feature>
<dbReference type="Pfam" id="PF00072">
    <property type="entry name" value="Response_reg"/>
    <property type="match status" value="1"/>
</dbReference>
<evidence type="ECO:0000256" key="4">
    <source>
        <dbReference type="ARBA" id="ARBA00023163"/>
    </source>
</evidence>
<accession>A0A7X6D4G1</accession>
<evidence type="ECO:0000256" key="5">
    <source>
        <dbReference type="PROSITE-ProRule" id="PRU00169"/>
    </source>
</evidence>
<dbReference type="Gene3D" id="3.40.50.2300">
    <property type="match status" value="1"/>
</dbReference>
<dbReference type="InterPro" id="IPR000792">
    <property type="entry name" value="Tscrpt_reg_LuxR_C"/>
</dbReference>
<dbReference type="Proteomes" id="UP000578686">
    <property type="component" value="Unassembled WGS sequence"/>
</dbReference>
<evidence type="ECO:0000313" key="9">
    <source>
        <dbReference type="EMBL" id="NJQ07997.1"/>
    </source>
</evidence>
<dbReference type="PROSITE" id="PS00622">
    <property type="entry name" value="HTH_LUXR_1"/>
    <property type="match status" value="1"/>
</dbReference>
<evidence type="ECO:0000256" key="3">
    <source>
        <dbReference type="ARBA" id="ARBA00023125"/>
    </source>
</evidence>
<dbReference type="PROSITE" id="PS50110">
    <property type="entry name" value="RESPONSE_REGULATORY"/>
    <property type="match status" value="1"/>
</dbReference>
<evidence type="ECO:0000256" key="6">
    <source>
        <dbReference type="SAM" id="MobiDB-lite"/>
    </source>
</evidence>
<dbReference type="PRINTS" id="PR00038">
    <property type="entry name" value="HTHLUXR"/>
</dbReference>
<dbReference type="GO" id="GO:0003677">
    <property type="term" value="F:DNA binding"/>
    <property type="evidence" value="ECO:0007669"/>
    <property type="project" value="UniProtKB-KW"/>
</dbReference>
<gene>
    <name evidence="9" type="ORF">HCN56_21020</name>
</gene>
<dbReference type="InterPro" id="IPR058245">
    <property type="entry name" value="NreC/VraR/RcsB-like_REC"/>
</dbReference>
<name>A0A7X6D4G1_9ACTN</name>
<dbReference type="EMBL" id="JAAVJD010000226">
    <property type="protein sequence ID" value="NJQ07997.1"/>
    <property type="molecule type" value="Genomic_DNA"/>
</dbReference>
<dbReference type="PANTHER" id="PTHR43214">
    <property type="entry name" value="TWO-COMPONENT RESPONSE REGULATOR"/>
    <property type="match status" value="1"/>
</dbReference>
<dbReference type="CDD" id="cd17535">
    <property type="entry name" value="REC_NarL-like"/>
    <property type="match status" value="1"/>
</dbReference>
<dbReference type="InterPro" id="IPR001789">
    <property type="entry name" value="Sig_transdc_resp-reg_receiver"/>
</dbReference>
<keyword evidence="2" id="KW-0805">Transcription regulation</keyword>
<feature type="modified residue" description="4-aspartylphosphate" evidence="5">
    <location>
        <position position="122"/>
    </location>
</feature>
<evidence type="ECO:0000256" key="1">
    <source>
        <dbReference type="ARBA" id="ARBA00022553"/>
    </source>
</evidence>
<evidence type="ECO:0000256" key="2">
    <source>
        <dbReference type="ARBA" id="ARBA00023015"/>
    </source>
</evidence>
<feature type="domain" description="HTH luxR-type" evidence="7">
    <location>
        <begin position="218"/>
        <end position="283"/>
    </location>
</feature>
<dbReference type="SMART" id="SM00448">
    <property type="entry name" value="REC"/>
    <property type="match status" value="1"/>
</dbReference>
<dbReference type="AlphaFoldDB" id="A0A7X6D4G1"/>
<organism evidence="9 10">
    <name type="scientific">Streptomyces lonarensis</name>
    <dbReference type="NCBI Taxonomy" id="700599"/>
    <lineage>
        <taxon>Bacteria</taxon>
        <taxon>Bacillati</taxon>
        <taxon>Actinomycetota</taxon>
        <taxon>Actinomycetes</taxon>
        <taxon>Kitasatosporales</taxon>
        <taxon>Streptomycetaceae</taxon>
        <taxon>Streptomyces</taxon>
    </lineage>
</organism>
<reference evidence="9 10" key="1">
    <citation type="submission" date="2020-03" db="EMBL/GenBank/DDBJ databases">
        <title>Draft genome of Streptomyces sp. ventii, isolated from the Axial Seamount in the Pacific Ocean, and resequencing of the two type strains Streptomyces lonarensis strain NCL 716 and Streptomyces bohaiensis strain 11A07.</title>
        <authorList>
            <person name="Loughran R.M."/>
            <person name="Pfannmuller K.M."/>
            <person name="Wasson B.J."/>
            <person name="Deadmond M.C."/>
            <person name="Paddock B.E."/>
            <person name="Koyack M.J."/>
            <person name="Gallegos D.A."/>
            <person name="Mitchell E.A."/>
            <person name="Ushijima B."/>
            <person name="Saw J.H."/>
            <person name="Mcphail K.L."/>
            <person name="Videau P."/>
        </authorList>
    </citation>
    <scope>NUCLEOTIDE SEQUENCE [LARGE SCALE GENOMIC DNA]</scope>
    <source>
        <strain evidence="9 10">NCL716</strain>
    </source>
</reference>
<dbReference type="PROSITE" id="PS50043">
    <property type="entry name" value="HTH_LUXR_2"/>
    <property type="match status" value="1"/>
</dbReference>
<dbReference type="GO" id="GO:0006355">
    <property type="term" value="P:regulation of DNA-templated transcription"/>
    <property type="evidence" value="ECO:0007669"/>
    <property type="project" value="InterPro"/>
</dbReference>
<feature type="compositionally biased region" description="Pro residues" evidence="6">
    <location>
        <begin position="41"/>
        <end position="58"/>
    </location>
</feature>
<dbReference type="InterPro" id="IPR039420">
    <property type="entry name" value="WalR-like"/>
</dbReference>
<keyword evidence="3" id="KW-0238">DNA-binding</keyword>
<feature type="domain" description="Response regulatory" evidence="8">
    <location>
        <begin position="71"/>
        <end position="193"/>
    </location>
</feature>
<sequence length="289" mass="29534">MSAADERPTTPPTPLTASDGPVGPAAAPGGSAGSGANSAPDLPPAPPAVPAPEAPAPPAGAGGGGEPAPIRVLLVDDQALFREGVAVMVNAQPGMTVVGQGADGAEAVRLVDELSPDVVLMDIRMPVLDGVEATRQIFGPSRGARRRRPVRVVVLTTFNLDDRAATAIRYGASGFLLKDTTPVMLGDAIRTVHAGNAVLAPQDLATLLEGTFRPRRPAPPGLDNLTVKEREVLAAVAAGLSNAEIGAKVFVSESTVKTHVGSILRKLGLRDRVQIVVFAHEHGIAGEGL</sequence>
<keyword evidence="10" id="KW-1185">Reference proteome</keyword>
<protein>
    <submittedName>
        <fullName evidence="9">Response regulator transcription factor</fullName>
    </submittedName>
</protein>
<dbReference type="Pfam" id="PF00196">
    <property type="entry name" value="GerE"/>
    <property type="match status" value="1"/>
</dbReference>